<name>A0A1M6E497_9ACTN</name>
<dbReference type="AlphaFoldDB" id="A0A1M6E497"/>
<dbReference type="STRING" id="1123357.SAMN02745244_01107"/>
<evidence type="ECO:0000313" key="3">
    <source>
        <dbReference type="Proteomes" id="UP000184512"/>
    </source>
</evidence>
<keyword evidence="1" id="KW-1133">Transmembrane helix</keyword>
<feature type="transmembrane region" description="Helical" evidence="1">
    <location>
        <begin position="7"/>
        <end position="35"/>
    </location>
</feature>
<evidence type="ECO:0000313" key="2">
    <source>
        <dbReference type="EMBL" id="SHI80364.1"/>
    </source>
</evidence>
<evidence type="ECO:0000256" key="1">
    <source>
        <dbReference type="SAM" id="Phobius"/>
    </source>
</evidence>
<accession>A0A1M6E497</accession>
<keyword evidence="1" id="KW-0472">Membrane</keyword>
<organism evidence="2 3">
    <name type="scientific">Tessaracoccus bendigoensis DSM 12906</name>
    <dbReference type="NCBI Taxonomy" id="1123357"/>
    <lineage>
        <taxon>Bacteria</taxon>
        <taxon>Bacillati</taxon>
        <taxon>Actinomycetota</taxon>
        <taxon>Actinomycetes</taxon>
        <taxon>Propionibacteriales</taxon>
        <taxon>Propionibacteriaceae</taxon>
        <taxon>Tessaracoccus</taxon>
    </lineage>
</organism>
<dbReference type="EMBL" id="FQZG01000015">
    <property type="protein sequence ID" value="SHI80364.1"/>
    <property type="molecule type" value="Genomic_DNA"/>
</dbReference>
<proteinExistence type="predicted"/>
<reference evidence="2 3" key="1">
    <citation type="submission" date="2016-11" db="EMBL/GenBank/DDBJ databases">
        <authorList>
            <person name="Jaros S."/>
            <person name="Januszkiewicz K."/>
            <person name="Wedrychowicz H."/>
        </authorList>
    </citation>
    <scope>NUCLEOTIDE SEQUENCE [LARGE SCALE GENOMIC DNA]</scope>
    <source>
        <strain evidence="2 3">DSM 12906</strain>
    </source>
</reference>
<keyword evidence="1" id="KW-0812">Transmembrane</keyword>
<protein>
    <submittedName>
        <fullName evidence="2">Uncharacterized protein</fullName>
    </submittedName>
</protein>
<sequence>MLVPMRPIFWFVIGAAAVAMAGVTIALVFTVVSFFRDPFGTEIEVTPGLIGSLSYMEVPDEATLESGAFDQWQDWSLTATVVIPVEHVAAWEATLGAYPEPTVEACAELGLAGGDGQVCAGTQDGPDVAKFARTDLEDGSVRVAITAFGD</sequence>
<gene>
    <name evidence="2" type="ORF">SAMN02745244_01107</name>
</gene>
<keyword evidence="3" id="KW-1185">Reference proteome</keyword>
<dbReference type="Proteomes" id="UP000184512">
    <property type="component" value="Unassembled WGS sequence"/>
</dbReference>